<dbReference type="AlphaFoldDB" id="A0A0E9NP32"/>
<reference evidence="2 3" key="2">
    <citation type="journal article" date="2014" name="J. Gen. Appl. Microbiol.">
        <title>The early diverging ascomycetous budding yeast Saitoella complicata has three histone deacetylases belonging to the Clr6, Hos2, and Rpd3 lineages.</title>
        <authorList>
            <person name="Nishida H."/>
            <person name="Matsumoto T."/>
            <person name="Kondo S."/>
            <person name="Hamamoto M."/>
            <person name="Yoshikawa H."/>
        </authorList>
    </citation>
    <scope>NUCLEOTIDE SEQUENCE [LARGE SCALE GENOMIC DNA]</scope>
    <source>
        <strain evidence="2 3">NRRL Y-17804</strain>
    </source>
</reference>
<feature type="compositionally biased region" description="Polar residues" evidence="1">
    <location>
        <begin position="107"/>
        <end position="119"/>
    </location>
</feature>
<feature type="compositionally biased region" description="Polar residues" evidence="1">
    <location>
        <begin position="49"/>
        <end position="61"/>
    </location>
</feature>
<comment type="caution">
    <text evidence="2">The sequence shown here is derived from an EMBL/GenBank/DDBJ whole genome shotgun (WGS) entry which is preliminary data.</text>
</comment>
<name>A0A0E9NP32_SAICN</name>
<feature type="region of interest" description="Disordered" evidence="1">
    <location>
        <begin position="1"/>
        <end position="61"/>
    </location>
</feature>
<gene>
    <name evidence="2" type="ORF">G7K_5527-t1</name>
</gene>
<feature type="compositionally biased region" description="Polar residues" evidence="1">
    <location>
        <begin position="23"/>
        <end position="34"/>
    </location>
</feature>
<feature type="compositionally biased region" description="Basic and acidic residues" evidence="1">
    <location>
        <begin position="1"/>
        <end position="22"/>
    </location>
</feature>
<sequence length="455" mass="51905">MPDHHSQTPQRHSFDLHSRPTQHETPSNPRSGSTELLDDAAVHSSSSSVLTGTGFRSSAEPSNLNAEYAEFASSHQQQDHSDVYNDTSAEANIHDAYLSRALHRSTHGSLRSSTSTLHQPTRDASHDGAEILALLRDPSLNLTDEIDAVPLHSRPTKYKPTSSLVRGLQACEDPVAYIMSTNTYTEDVWDETNVDEEEVGVREAVKAAREEVRDGRKGEAVERLNMVWKHLRAKFHPPPAVDYRPLDISRWKPASACNKHRGHMLSTQTHNYTFADPTHKFTISKAHVYRSIAVRHLLGMQSPEYEELRQTATYWEVTRRLTGAWRLRRALDSIGIDLVRQNLESGKWSCTLCQDVQAFDKLLEEFEDARAAFELDKDRAFTPFYQVYLMRRTERLEECSSRLAWVITAIVHKGHLKMGEEMWRGPSLAKLGNKPKRKYSLTKRRIIPENQINFE</sequence>
<evidence type="ECO:0000256" key="1">
    <source>
        <dbReference type="SAM" id="MobiDB-lite"/>
    </source>
</evidence>
<keyword evidence="3" id="KW-1185">Reference proteome</keyword>
<proteinExistence type="predicted"/>
<evidence type="ECO:0000313" key="2">
    <source>
        <dbReference type="EMBL" id="GAO51426.1"/>
    </source>
</evidence>
<evidence type="ECO:0000313" key="3">
    <source>
        <dbReference type="Proteomes" id="UP000033140"/>
    </source>
</evidence>
<dbReference type="Proteomes" id="UP000033140">
    <property type="component" value="Unassembled WGS sequence"/>
</dbReference>
<reference evidence="2 3" key="3">
    <citation type="journal article" date="2015" name="Genome Announc.">
        <title>Draft Genome Sequence of the Archiascomycetous Yeast Saitoella complicata.</title>
        <authorList>
            <person name="Yamauchi K."/>
            <person name="Kondo S."/>
            <person name="Hamamoto M."/>
            <person name="Takahashi Y."/>
            <person name="Ogura Y."/>
            <person name="Hayashi T."/>
            <person name="Nishida H."/>
        </authorList>
    </citation>
    <scope>NUCLEOTIDE SEQUENCE [LARGE SCALE GENOMIC DNA]</scope>
    <source>
        <strain evidence="2 3">NRRL Y-17804</strain>
    </source>
</reference>
<feature type="region of interest" description="Disordered" evidence="1">
    <location>
        <begin position="104"/>
        <end position="124"/>
    </location>
</feature>
<accession>A0A0E9NP32</accession>
<organism evidence="2 3">
    <name type="scientific">Saitoella complicata (strain BCRC 22490 / CBS 7301 / JCM 7358 / NBRC 10748 / NRRL Y-17804)</name>
    <dbReference type="NCBI Taxonomy" id="698492"/>
    <lineage>
        <taxon>Eukaryota</taxon>
        <taxon>Fungi</taxon>
        <taxon>Dikarya</taxon>
        <taxon>Ascomycota</taxon>
        <taxon>Taphrinomycotina</taxon>
        <taxon>Taphrinomycotina incertae sedis</taxon>
        <taxon>Saitoella</taxon>
    </lineage>
</organism>
<reference evidence="2 3" key="1">
    <citation type="journal article" date="2011" name="J. Gen. Appl. Microbiol.">
        <title>Draft genome sequencing of the enigmatic yeast Saitoella complicata.</title>
        <authorList>
            <person name="Nishida H."/>
            <person name="Hamamoto M."/>
            <person name="Sugiyama J."/>
        </authorList>
    </citation>
    <scope>NUCLEOTIDE SEQUENCE [LARGE SCALE GENOMIC DNA]</scope>
    <source>
        <strain evidence="2 3">NRRL Y-17804</strain>
    </source>
</reference>
<protein>
    <submittedName>
        <fullName evidence="2">Uncharacterized protein</fullName>
    </submittedName>
</protein>
<dbReference type="EMBL" id="BACD03000046">
    <property type="protein sequence ID" value="GAO51426.1"/>
    <property type="molecule type" value="Genomic_DNA"/>
</dbReference>